<evidence type="ECO:0000259" key="5">
    <source>
        <dbReference type="PROSITE" id="PS01124"/>
    </source>
</evidence>
<evidence type="ECO:0000256" key="4">
    <source>
        <dbReference type="SAM" id="MobiDB-lite"/>
    </source>
</evidence>
<gene>
    <name evidence="6" type="ORF">OFY01_29420</name>
</gene>
<dbReference type="Proteomes" id="UP001163064">
    <property type="component" value="Unassembled WGS sequence"/>
</dbReference>
<dbReference type="Gene3D" id="2.60.120.10">
    <property type="entry name" value="Jelly Rolls"/>
    <property type="match status" value="1"/>
</dbReference>
<name>A0ABT3U3A2_9ACTN</name>
<feature type="region of interest" description="Disordered" evidence="4">
    <location>
        <begin position="1"/>
        <end position="29"/>
    </location>
</feature>
<protein>
    <submittedName>
        <fullName evidence="6">AraC family transcriptional regulator</fullName>
    </submittedName>
</protein>
<reference evidence="6" key="1">
    <citation type="submission" date="2022-10" db="EMBL/GenBank/DDBJ databases">
        <title>Streptomyces beihaiensis sp. nov., a chitin degrading actinobacterium, isolated from shrimp pond soil.</title>
        <authorList>
            <person name="Xie J."/>
            <person name="Shen N."/>
        </authorList>
    </citation>
    <scope>NUCLEOTIDE SEQUENCE</scope>
    <source>
        <strain evidence="6">GXMU-J5</strain>
    </source>
</reference>
<organism evidence="6 7">
    <name type="scientific">Streptomyces beihaiensis</name>
    <dbReference type="NCBI Taxonomy" id="2984495"/>
    <lineage>
        <taxon>Bacteria</taxon>
        <taxon>Bacillati</taxon>
        <taxon>Actinomycetota</taxon>
        <taxon>Actinomycetes</taxon>
        <taxon>Kitasatosporales</taxon>
        <taxon>Streptomycetaceae</taxon>
        <taxon>Streptomyces</taxon>
    </lineage>
</organism>
<keyword evidence="7" id="KW-1185">Reference proteome</keyword>
<sequence>MTEQRPAQTSAHLGTAPPRGAAAGAAAEVTTGPGEHIRTYPFDPSASVFGVGMQIGPMGTEGPWAGGVGLSRRVHRIDFHVLLFFREGPVHHMIDFTEYEARPGDILWIRPGQVHGFSPHDAYVGTALTMQPGFLPRAMVEATGMYRYDRPPLLHPGPDQLAALGPALEQLGREYLDTSTLPLSLHTSVLRHSLTALMLRVAHISAQAAADACAPQPDTTFSRFRTAVEQGFTENHSVSAYADELGYSRRTLVRSVRAATGLTPKAFIDRRVVLEAKRLLAHTDLPVGRIGAAVGFADSANFSKYFQQHAGVTPAGFRAEQV</sequence>
<dbReference type="SUPFAM" id="SSF46689">
    <property type="entry name" value="Homeodomain-like"/>
    <property type="match status" value="1"/>
</dbReference>
<dbReference type="Pfam" id="PF02311">
    <property type="entry name" value="AraC_binding"/>
    <property type="match status" value="1"/>
</dbReference>
<keyword evidence="2" id="KW-0238">DNA-binding</keyword>
<keyword evidence="3" id="KW-0804">Transcription</keyword>
<evidence type="ECO:0000256" key="2">
    <source>
        <dbReference type="ARBA" id="ARBA00023125"/>
    </source>
</evidence>
<feature type="compositionally biased region" description="Low complexity" evidence="4">
    <location>
        <begin position="14"/>
        <end position="29"/>
    </location>
</feature>
<keyword evidence="1" id="KW-0805">Transcription regulation</keyword>
<dbReference type="RefSeq" id="WP_266605048.1">
    <property type="nucleotide sequence ID" value="NZ_JAPHNL010000322.1"/>
</dbReference>
<dbReference type="InterPro" id="IPR018060">
    <property type="entry name" value="HTH_AraC"/>
</dbReference>
<evidence type="ECO:0000313" key="7">
    <source>
        <dbReference type="Proteomes" id="UP001163064"/>
    </source>
</evidence>
<dbReference type="InterPro" id="IPR037923">
    <property type="entry name" value="HTH-like"/>
</dbReference>
<dbReference type="InterPro" id="IPR003313">
    <property type="entry name" value="AraC-bd"/>
</dbReference>
<accession>A0ABT3U3A2</accession>
<dbReference type="PANTHER" id="PTHR43280">
    <property type="entry name" value="ARAC-FAMILY TRANSCRIPTIONAL REGULATOR"/>
    <property type="match status" value="1"/>
</dbReference>
<dbReference type="InterPro" id="IPR014710">
    <property type="entry name" value="RmlC-like_jellyroll"/>
</dbReference>
<proteinExistence type="predicted"/>
<dbReference type="Pfam" id="PF12833">
    <property type="entry name" value="HTH_18"/>
    <property type="match status" value="1"/>
</dbReference>
<dbReference type="PANTHER" id="PTHR43280:SF32">
    <property type="entry name" value="TRANSCRIPTIONAL REGULATORY PROTEIN"/>
    <property type="match status" value="1"/>
</dbReference>
<dbReference type="InterPro" id="IPR009057">
    <property type="entry name" value="Homeodomain-like_sf"/>
</dbReference>
<dbReference type="SUPFAM" id="SSF51215">
    <property type="entry name" value="Regulatory protein AraC"/>
    <property type="match status" value="1"/>
</dbReference>
<feature type="domain" description="HTH araC/xylS-type" evidence="5">
    <location>
        <begin position="222"/>
        <end position="320"/>
    </location>
</feature>
<evidence type="ECO:0000313" key="6">
    <source>
        <dbReference type="EMBL" id="MCX3063803.1"/>
    </source>
</evidence>
<comment type="caution">
    <text evidence="6">The sequence shown here is derived from an EMBL/GenBank/DDBJ whole genome shotgun (WGS) entry which is preliminary data.</text>
</comment>
<dbReference type="PROSITE" id="PS01124">
    <property type="entry name" value="HTH_ARAC_FAMILY_2"/>
    <property type="match status" value="1"/>
</dbReference>
<dbReference type="EMBL" id="JAPHNL010000322">
    <property type="protein sequence ID" value="MCX3063803.1"/>
    <property type="molecule type" value="Genomic_DNA"/>
</dbReference>
<dbReference type="SMART" id="SM00342">
    <property type="entry name" value="HTH_ARAC"/>
    <property type="match status" value="1"/>
</dbReference>
<dbReference type="Gene3D" id="1.10.10.60">
    <property type="entry name" value="Homeodomain-like"/>
    <property type="match status" value="1"/>
</dbReference>
<feature type="compositionally biased region" description="Polar residues" evidence="4">
    <location>
        <begin position="1"/>
        <end position="12"/>
    </location>
</feature>
<evidence type="ECO:0000256" key="3">
    <source>
        <dbReference type="ARBA" id="ARBA00023163"/>
    </source>
</evidence>
<evidence type="ECO:0000256" key="1">
    <source>
        <dbReference type="ARBA" id="ARBA00023015"/>
    </source>
</evidence>